<dbReference type="InterPro" id="IPR036322">
    <property type="entry name" value="WD40_repeat_dom_sf"/>
</dbReference>
<dbReference type="GO" id="GO:0005198">
    <property type="term" value="F:structural molecule activity"/>
    <property type="evidence" value="ECO:0007669"/>
    <property type="project" value="InterPro"/>
</dbReference>
<keyword evidence="10" id="KW-0811">Translocation</keyword>
<evidence type="ECO:0000256" key="10">
    <source>
        <dbReference type="ARBA" id="ARBA00023010"/>
    </source>
</evidence>
<gene>
    <name evidence="15" type="ORF">AGLY_007191</name>
</gene>
<evidence type="ECO:0000256" key="13">
    <source>
        <dbReference type="ARBA" id="ARBA00023242"/>
    </source>
</evidence>
<evidence type="ECO:0000256" key="5">
    <source>
        <dbReference type="ARBA" id="ARBA00022448"/>
    </source>
</evidence>
<evidence type="ECO:0000256" key="3">
    <source>
        <dbReference type="ARBA" id="ARBA00010102"/>
    </source>
</evidence>
<feature type="repeat" description="WD" evidence="14">
    <location>
        <begin position="291"/>
        <end position="325"/>
    </location>
</feature>
<evidence type="ECO:0000256" key="4">
    <source>
        <dbReference type="ARBA" id="ARBA00019195"/>
    </source>
</evidence>
<comment type="caution">
    <text evidence="15">The sequence shown here is derived from an EMBL/GenBank/DDBJ whole genome shotgun (WGS) entry which is preliminary data.</text>
</comment>
<dbReference type="GO" id="GO:0090114">
    <property type="term" value="P:COPII-coated vesicle budding"/>
    <property type="evidence" value="ECO:0007669"/>
    <property type="project" value="TreeGrafter"/>
</dbReference>
<feature type="repeat" description="WD" evidence="14">
    <location>
        <begin position="247"/>
        <end position="288"/>
    </location>
</feature>
<dbReference type="InterPro" id="IPR015943">
    <property type="entry name" value="WD40/YVTN_repeat-like_dom_sf"/>
</dbReference>
<keyword evidence="16" id="KW-1185">Reference proteome</keyword>
<dbReference type="GO" id="GO:0032527">
    <property type="term" value="P:protein exit from endoplasmic reticulum"/>
    <property type="evidence" value="ECO:0007669"/>
    <property type="project" value="TreeGrafter"/>
</dbReference>
<organism evidence="15 16">
    <name type="scientific">Aphis glycines</name>
    <name type="common">Soybean aphid</name>
    <dbReference type="NCBI Taxonomy" id="307491"/>
    <lineage>
        <taxon>Eukaryota</taxon>
        <taxon>Metazoa</taxon>
        <taxon>Ecdysozoa</taxon>
        <taxon>Arthropoda</taxon>
        <taxon>Hexapoda</taxon>
        <taxon>Insecta</taxon>
        <taxon>Pterygota</taxon>
        <taxon>Neoptera</taxon>
        <taxon>Paraneoptera</taxon>
        <taxon>Hemiptera</taxon>
        <taxon>Sternorrhyncha</taxon>
        <taxon>Aphidomorpha</taxon>
        <taxon>Aphidoidea</taxon>
        <taxon>Aphididae</taxon>
        <taxon>Aphidini</taxon>
        <taxon>Aphis</taxon>
        <taxon>Aphis</taxon>
    </lineage>
</organism>
<dbReference type="PANTHER" id="PTHR11024:SF2">
    <property type="entry name" value="PROTEIN SEC13 HOMOLOG"/>
    <property type="match status" value="1"/>
</dbReference>
<keyword evidence="12" id="KW-0458">Lysosome</keyword>
<dbReference type="Pfam" id="PF00400">
    <property type="entry name" value="WD40"/>
    <property type="match status" value="5"/>
</dbReference>
<name>A0A6G0TP17_APHGL</name>
<keyword evidence="9" id="KW-0653">Protein transport</keyword>
<dbReference type="PROSITE" id="PS50082">
    <property type="entry name" value="WD_REPEATS_2"/>
    <property type="match status" value="2"/>
</dbReference>
<dbReference type="GO" id="GO:0006606">
    <property type="term" value="P:protein import into nucleus"/>
    <property type="evidence" value="ECO:0007669"/>
    <property type="project" value="TreeGrafter"/>
</dbReference>
<comment type="subcellular location">
    <subcellularLocation>
        <location evidence="1">Lysosome</location>
    </subcellularLocation>
    <subcellularLocation>
        <location evidence="2">Nucleus</location>
        <location evidence="2">Nuclear pore complex</location>
    </subcellularLocation>
</comment>
<dbReference type="InterPro" id="IPR001680">
    <property type="entry name" value="WD40_rpt"/>
</dbReference>
<evidence type="ECO:0000313" key="16">
    <source>
        <dbReference type="Proteomes" id="UP000475862"/>
    </source>
</evidence>
<protein>
    <recommendedName>
        <fullName evidence="4">Protein SEC13 homolog</fullName>
    </recommendedName>
</protein>
<keyword evidence="5" id="KW-0813">Transport</keyword>
<sequence length="538" mass="61027">MQKVPNPFFVVEAITEHSICQPGLPFPQEESHHGSPFFDFFQRAKSLGERTYSLTLESLSGEAIFEWKFDSQNLGRDSNILLSGTSALFKDPSVRYLFLGYLEPEEYLFAQFVNNVCTYLACPMCEASYTVGPQLYQCTLFSFFGMNISFFLVKLLNNFKRGVSDTWSQDHAVATLQVNDEWCHDVICVSNNFCKLDFKTVLLKFINVLLDLLNHYQRITDKLLFVYICFCLEDFNMKMVPMTGLILNEHEGEVHDAELDYYGQRLATCSSDKTIKIYSINNGNKTLLANIKGHHGPVWQICWSHPVSGHLLASCSYDKRVVVWKESNDWFNIFEFTHESSVNAVAWAPHQHGTILASASSDGSVGVHVFNKEWSSKSFSAHHNGCNTVAWAPYKELLFGSDQTDFGKKLVLASGGCDNLVKIWTVENDQWIQVGEINCHTDWVRDVAWTCTIGDNRQLIASCSEDKTVVVSHSDDYSKWSSVVMHLFDSRVWTVSWSKIGNVLAVSAETNKVSLWKEKTIGHWVSCSEIDDNKGVED</sequence>
<keyword evidence="11" id="KW-0906">Nuclear pore complex</keyword>
<dbReference type="InterPro" id="IPR037363">
    <property type="entry name" value="Sec13/Seh1_fam"/>
</dbReference>
<dbReference type="Gene3D" id="2.130.10.10">
    <property type="entry name" value="YVTN repeat-like/Quinoprotein amine dehydrogenase"/>
    <property type="match status" value="1"/>
</dbReference>
<evidence type="ECO:0000256" key="14">
    <source>
        <dbReference type="PROSITE-ProRule" id="PRU00221"/>
    </source>
</evidence>
<reference evidence="15 16" key="1">
    <citation type="submission" date="2019-08" db="EMBL/GenBank/DDBJ databases">
        <title>The genome of the soybean aphid Biotype 1, its phylome, world population structure and adaptation to the North American continent.</title>
        <authorList>
            <person name="Giordano R."/>
            <person name="Donthu R.K."/>
            <person name="Hernandez A.G."/>
            <person name="Wright C.L."/>
            <person name="Zimin A.V."/>
        </authorList>
    </citation>
    <scope>NUCLEOTIDE SEQUENCE [LARGE SCALE GENOMIC DNA]</scope>
    <source>
        <tissue evidence="15">Whole aphids</tissue>
    </source>
</reference>
<evidence type="ECO:0000256" key="7">
    <source>
        <dbReference type="ARBA" id="ARBA00022737"/>
    </source>
</evidence>
<comment type="similarity">
    <text evidence="3">Belongs to the WD repeat SEC13 family.</text>
</comment>
<dbReference type="GO" id="GO:0005764">
    <property type="term" value="C:lysosome"/>
    <property type="evidence" value="ECO:0007669"/>
    <property type="project" value="UniProtKB-SubCell"/>
</dbReference>
<dbReference type="GO" id="GO:0031080">
    <property type="term" value="C:nuclear pore outer ring"/>
    <property type="evidence" value="ECO:0007669"/>
    <property type="project" value="TreeGrafter"/>
</dbReference>
<evidence type="ECO:0000313" key="15">
    <source>
        <dbReference type="EMBL" id="KAE9536402.1"/>
    </source>
</evidence>
<dbReference type="SUPFAM" id="SSF50978">
    <property type="entry name" value="WD40 repeat-like"/>
    <property type="match status" value="1"/>
</dbReference>
<evidence type="ECO:0000256" key="2">
    <source>
        <dbReference type="ARBA" id="ARBA00004567"/>
    </source>
</evidence>
<dbReference type="PANTHER" id="PTHR11024">
    <property type="entry name" value="NUCLEAR PORE COMPLEX PROTEIN SEC13 / SEH1 FAMILY MEMBER"/>
    <property type="match status" value="1"/>
</dbReference>
<dbReference type="EMBL" id="VYZN01000023">
    <property type="protein sequence ID" value="KAE9536402.1"/>
    <property type="molecule type" value="Genomic_DNA"/>
</dbReference>
<keyword evidence="8" id="KW-0509">mRNA transport</keyword>
<evidence type="ECO:0000256" key="11">
    <source>
        <dbReference type="ARBA" id="ARBA00023132"/>
    </source>
</evidence>
<dbReference type="Proteomes" id="UP000475862">
    <property type="component" value="Unassembled WGS sequence"/>
</dbReference>
<keyword evidence="7" id="KW-0677">Repeat</keyword>
<evidence type="ECO:0000256" key="8">
    <source>
        <dbReference type="ARBA" id="ARBA00022816"/>
    </source>
</evidence>
<dbReference type="OrthoDB" id="364224at2759"/>
<dbReference type="AlphaFoldDB" id="A0A6G0TP17"/>
<proteinExistence type="inferred from homology"/>
<evidence type="ECO:0000256" key="12">
    <source>
        <dbReference type="ARBA" id="ARBA00023228"/>
    </source>
</evidence>
<dbReference type="GO" id="GO:0030127">
    <property type="term" value="C:COPII vesicle coat"/>
    <property type="evidence" value="ECO:0007669"/>
    <property type="project" value="TreeGrafter"/>
</dbReference>
<evidence type="ECO:0000256" key="6">
    <source>
        <dbReference type="ARBA" id="ARBA00022574"/>
    </source>
</evidence>
<dbReference type="SMART" id="SM00320">
    <property type="entry name" value="WD40"/>
    <property type="match status" value="6"/>
</dbReference>
<dbReference type="GO" id="GO:0051028">
    <property type="term" value="P:mRNA transport"/>
    <property type="evidence" value="ECO:0007669"/>
    <property type="project" value="UniProtKB-KW"/>
</dbReference>
<evidence type="ECO:0000256" key="9">
    <source>
        <dbReference type="ARBA" id="ARBA00022927"/>
    </source>
</evidence>
<dbReference type="GO" id="GO:0032008">
    <property type="term" value="P:positive regulation of TOR signaling"/>
    <property type="evidence" value="ECO:0007669"/>
    <property type="project" value="TreeGrafter"/>
</dbReference>
<keyword evidence="13" id="KW-0539">Nucleus</keyword>
<accession>A0A6G0TP17</accession>
<keyword evidence="6 14" id="KW-0853">WD repeat</keyword>
<evidence type="ECO:0000256" key="1">
    <source>
        <dbReference type="ARBA" id="ARBA00004371"/>
    </source>
</evidence>